<name>A0ACC2B408_DIPCM</name>
<reference evidence="2" key="1">
    <citation type="journal article" date="2024" name="Proc. Natl. Acad. Sci. U.S.A.">
        <title>Extraordinary preservation of gene collinearity over three hundred million years revealed in homosporous lycophytes.</title>
        <authorList>
            <person name="Li C."/>
            <person name="Wickell D."/>
            <person name="Kuo L.Y."/>
            <person name="Chen X."/>
            <person name="Nie B."/>
            <person name="Liao X."/>
            <person name="Peng D."/>
            <person name="Ji J."/>
            <person name="Jenkins J."/>
            <person name="Williams M."/>
            <person name="Shu S."/>
            <person name="Plott C."/>
            <person name="Barry K."/>
            <person name="Rajasekar S."/>
            <person name="Grimwood J."/>
            <person name="Han X."/>
            <person name="Sun S."/>
            <person name="Hou Z."/>
            <person name="He W."/>
            <person name="Dai G."/>
            <person name="Sun C."/>
            <person name="Schmutz J."/>
            <person name="Leebens-Mack J.H."/>
            <person name="Li F.W."/>
            <person name="Wang L."/>
        </authorList>
    </citation>
    <scope>NUCLEOTIDE SEQUENCE [LARGE SCALE GENOMIC DNA]</scope>
    <source>
        <strain evidence="2">cv. PW_Plant_1</strain>
    </source>
</reference>
<gene>
    <name evidence="1" type="ORF">O6H91_17G006700</name>
</gene>
<sequence>MYWSVCHPKIIWFIHLPRAPNAWDWQRLNLYPCSLLKASAGKKSLICTDGIIGISQSTTKPMVSPNICFVIGMFTLHTWVKPWSSDSHLILLRNSTVASSTILLGLNCWR</sequence>
<dbReference type="Proteomes" id="UP001162992">
    <property type="component" value="Chromosome 17"/>
</dbReference>
<dbReference type="EMBL" id="CM055108">
    <property type="protein sequence ID" value="KAJ7524460.1"/>
    <property type="molecule type" value="Genomic_DNA"/>
</dbReference>
<proteinExistence type="predicted"/>
<protein>
    <submittedName>
        <fullName evidence="1">Uncharacterized protein</fullName>
    </submittedName>
</protein>
<evidence type="ECO:0000313" key="2">
    <source>
        <dbReference type="Proteomes" id="UP001162992"/>
    </source>
</evidence>
<organism evidence="1 2">
    <name type="scientific">Diphasiastrum complanatum</name>
    <name type="common">Issler's clubmoss</name>
    <name type="synonym">Lycopodium complanatum</name>
    <dbReference type="NCBI Taxonomy" id="34168"/>
    <lineage>
        <taxon>Eukaryota</taxon>
        <taxon>Viridiplantae</taxon>
        <taxon>Streptophyta</taxon>
        <taxon>Embryophyta</taxon>
        <taxon>Tracheophyta</taxon>
        <taxon>Lycopodiopsida</taxon>
        <taxon>Lycopodiales</taxon>
        <taxon>Lycopodiaceae</taxon>
        <taxon>Lycopodioideae</taxon>
        <taxon>Diphasiastrum</taxon>
    </lineage>
</organism>
<keyword evidence="2" id="KW-1185">Reference proteome</keyword>
<comment type="caution">
    <text evidence="1">The sequence shown here is derived from an EMBL/GenBank/DDBJ whole genome shotgun (WGS) entry which is preliminary data.</text>
</comment>
<accession>A0ACC2B408</accession>
<evidence type="ECO:0000313" key="1">
    <source>
        <dbReference type="EMBL" id="KAJ7524460.1"/>
    </source>
</evidence>